<evidence type="ECO:0000313" key="3">
    <source>
        <dbReference type="Proteomes" id="UP001300745"/>
    </source>
</evidence>
<dbReference type="Gene3D" id="3.40.50.150">
    <property type="entry name" value="Vaccinia Virus protein VP39"/>
    <property type="match status" value="1"/>
</dbReference>
<dbReference type="RefSeq" id="WP_265999753.1">
    <property type="nucleotide sequence ID" value="NZ_JAPJDN010000030.1"/>
</dbReference>
<dbReference type="Proteomes" id="UP001300745">
    <property type="component" value="Unassembled WGS sequence"/>
</dbReference>
<dbReference type="InterPro" id="IPR029063">
    <property type="entry name" value="SAM-dependent_MTases_sf"/>
</dbReference>
<keyword evidence="2" id="KW-0808">Transferase</keyword>
<organism evidence="2 3">
    <name type="scientific">Mycobacterium pinniadriaticum</name>
    <dbReference type="NCBI Taxonomy" id="2994102"/>
    <lineage>
        <taxon>Bacteria</taxon>
        <taxon>Bacillati</taxon>
        <taxon>Actinomycetota</taxon>
        <taxon>Actinomycetes</taxon>
        <taxon>Mycobacteriales</taxon>
        <taxon>Mycobacteriaceae</taxon>
        <taxon>Mycobacterium</taxon>
    </lineage>
</organism>
<keyword evidence="2" id="KW-0489">Methyltransferase</keyword>
<dbReference type="SUPFAM" id="SSF53335">
    <property type="entry name" value="S-adenosyl-L-methionine-dependent methyltransferases"/>
    <property type="match status" value="1"/>
</dbReference>
<reference evidence="2 3" key="1">
    <citation type="submission" date="2022-11" db="EMBL/GenBank/DDBJ databases">
        <title>Mycobacterium sp. nov.</title>
        <authorList>
            <person name="Papic B."/>
            <person name="Spicic S."/>
            <person name="Duvnjak S."/>
        </authorList>
    </citation>
    <scope>NUCLEOTIDE SEQUENCE [LARGE SCALE GENOMIC DNA]</scope>
    <source>
        <strain evidence="2 3">CVI_P4</strain>
    </source>
</reference>
<feature type="domain" description="Methyltransferase" evidence="1">
    <location>
        <begin position="41"/>
        <end position="109"/>
    </location>
</feature>
<dbReference type="Pfam" id="PF13649">
    <property type="entry name" value="Methyltransf_25"/>
    <property type="match status" value="1"/>
</dbReference>
<accession>A0ABT3SKD1</accession>
<sequence>MTATDRARWDDRYAGRVGGAPALPEVFAQQVDAIPVAGPALELACGSGSAAVWLAERGMTVWGVDVSAVAIEQARELASRHGVADRCRFSVVDLDDGLPPGPPAAMILCHRFRDPRLYPAIAGRLAAGGLLAICVLSEVGARPGQFRATAGELGEAFADLQPISAGEGEGQAWLLARAKGEPQWPSPQ</sequence>
<name>A0ABT3SKD1_9MYCO</name>
<dbReference type="EMBL" id="JAPJDO010000030">
    <property type="protein sequence ID" value="MCX2939977.1"/>
    <property type="molecule type" value="Genomic_DNA"/>
</dbReference>
<dbReference type="GO" id="GO:0032259">
    <property type="term" value="P:methylation"/>
    <property type="evidence" value="ECO:0007669"/>
    <property type="project" value="UniProtKB-KW"/>
</dbReference>
<proteinExistence type="predicted"/>
<comment type="caution">
    <text evidence="2">The sequence shown here is derived from an EMBL/GenBank/DDBJ whole genome shotgun (WGS) entry which is preliminary data.</text>
</comment>
<evidence type="ECO:0000313" key="2">
    <source>
        <dbReference type="EMBL" id="MCX2939977.1"/>
    </source>
</evidence>
<keyword evidence="3" id="KW-1185">Reference proteome</keyword>
<dbReference type="CDD" id="cd02440">
    <property type="entry name" value="AdoMet_MTases"/>
    <property type="match status" value="1"/>
</dbReference>
<evidence type="ECO:0000259" key="1">
    <source>
        <dbReference type="Pfam" id="PF13649"/>
    </source>
</evidence>
<dbReference type="GO" id="GO:0008168">
    <property type="term" value="F:methyltransferase activity"/>
    <property type="evidence" value="ECO:0007669"/>
    <property type="project" value="UniProtKB-KW"/>
</dbReference>
<dbReference type="InterPro" id="IPR041698">
    <property type="entry name" value="Methyltransf_25"/>
</dbReference>
<gene>
    <name evidence="2" type="ORF">ORI27_25080</name>
</gene>
<protein>
    <submittedName>
        <fullName evidence="2">Class I SAM-dependent methyltransferase</fullName>
    </submittedName>
</protein>